<sequence>MIEELLLKEIEGSHPIIVHFNPWLIGEREALLRHFLAKLASAAKLTDHAKNGKKVAKELKTYAKAFDVVKLIPGAEPWASMIKSVVQAVGETTDEIAEYKTPDIELQKTKVEDALRKFPRPIVVFIDDIDRLFPLEVFEMVRIIKAVGDLPNVGYVLAWDAEYVSRALESASVPHPDTYLDKIVQIRMPLPAISLSARGNLINDALATLHPEASKSHFTGGEERLSMLYFSGLRELLEQPRDITRVFNTVRVIEPALRGEVVFSDIVGFAALMVKASAVFELLRKHPSSFVGRLPADAGLPGKDSDIVKKGAKARDAAYAKCSTPEAVKRLVHRLFPLTAKTEDEFSSNRVLDVEGHLAAPARLLVALQLSTSASDVSFVAARRYLFHPDQRGEIQRTLTPLNCLEFMESLGDVAESLGGGGISDIGDLCLSIARLVDTEPFPSNYRERSGAFSPRPDAVAFRAIGLLVKTVGPSQGPAIAAALVQDEQSTSVAMQVIAVSYLKADYEGLLKCPPSNKEKLQRTFAKNCLTAAKTGRLLQTCIPHIILWNLAKFAKNDCPQIFEALKTADPSLDRFAVEILRDNFDSHKGQMYALSEGAVLEAYCPIPRFRKHAEGRLTDTAMTFPARAAWQALVEGKRLYGKDGSLARG</sequence>
<proteinExistence type="predicted"/>
<evidence type="ECO:0000259" key="1">
    <source>
        <dbReference type="Pfam" id="PF07693"/>
    </source>
</evidence>
<feature type="domain" description="KAP NTPase" evidence="1">
    <location>
        <begin position="12"/>
        <end position="255"/>
    </location>
</feature>
<keyword evidence="3" id="KW-1185">Reference proteome</keyword>
<comment type="caution">
    <text evidence="2">The sequence shown here is derived from an EMBL/GenBank/DDBJ whole genome shotgun (WGS) entry which is preliminary data.</text>
</comment>
<evidence type="ECO:0000313" key="3">
    <source>
        <dbReference type="Proteomes" id="UP000035170"/>
    </source>
</evidence>
<dbReference type="EMBL" id="JZWI01000006">
    <property type="protein sequence ID" value="KLN57658.1"/>
    <property type="molecule type" value="Genomic_DNA"/>
</dbReference>
<dbReference type="Pfam" id="PF07693">
    <property type="entry name" value="KAP_NTPase"/>
    <property type="match status" value="1"/>
</dbReference>
<organism evidence="2 3">
    <name type="scientific">Variovorax paradoxus</name>
    <dbReference type="NCBI Taxonomy" id="34073"/>
    <lineage>
        <taxon>Bacteria</taxon>
        <taxon>Pseudomonadati</taxon>
        <taxon>Pseudomonadota</taxon>
        <taxon>Betaproteobacteria</taxon>
        <taxon>Burkholderiales</taxon>
        <taxon>Comamonadaceae</taxon>
        <taxon>Variovorax</taxon>
    </lineage>
</organism>
<dbReference type="InterPro" id="IPR011646">
    <property type="entry name" value="KAP_P-loop"/>
</dbReference>
<reference evidence="2 3" key="1">
    <citation type="submission" date="2015-03" db="EMBL/GenBank/DDBJ databases">
        <title>Genome sequence of Variovorax paradoxus TBEA6.</title>
        <authorList>
            <person name="Poehlein A."/>
            <person name="Schuldes J."/>
            <person name="Wuebbeler J.H."/>
            <person name="Hiessl S."/>
            <person name="Steinbuechel A."/>
            <person name="Daniel R."/>
        </authorList>
    </citation>
    <scope>NUCLEOTIDE SEQUENCE [LARGE SCALE GENOMIC DNA]</scope>
    <source>
        <strain evidence="2 3">TBEA6</strain>
    </source>
</reference>
<evidence type="ECO:0000313" key="2">
    <source>
        <dbReference type="EMBL" id="KLN57658.1"/>
    </source>
</evidence>
<dbReference type="PATRIC" id="fig|34073.19.peg.1191"/>
<protein>
    <submittedName>
        <fullName evidence="2">KAP family P-loop domain protein</fullName>
    </submittedName>
</protein>
<accession>A0A0H2M5L7</accession>
<name>A0A0H2M5L7_VARPD</name>
<dbReference type="Proteomes" id="UP000035170">
    <property type="component" value="Unassembled WGS sequence"/>
</dbReference>
<dbReference type="AlphaFoldDB" id="A0A0H2M5L7"/>
<gene>
    <name evidence="2" type="ORF">VPARA_11710</name>
</gene>